<protein>
    <recommendedName>
        <fullName evidence="13">Zinc finger CCCH domain-containing protein 55-like</fullName>
    </recommendedName>
</protein>
<evidence type="ECO:0000256" key="5">
    <source>
        <dbReference type="ARBA" id="ARBA00023125"/>
    </source>
</evidence>
<proteinExistence type="predicted"/>
<evidence type="ECO:0000256" key="6">
    <source>
        <dbReference type="PROSITE-ProRule" id="PRU00176"/>
    </source>
</evidence>
<dbReference type="InterPro" id="IPR056276">
    <property type="entry name" value="AtC3H46-like_PABC-like"/>
</dbReference>
<dbReference type="Pfam" id="PF00076">
    <property type="entry name" value="RRM_1"/>
    <property type="match status" value="1"/>
</dbReference>
<evidence type="ECO:0000256" key="3">
    <source>
        <dbReference type="ARBA" id="ARBA00022833"/>
    </source>
</evidence>
<keyword evidence="3 7" id="KW-0862">Zinc</keyword>
<evidence type="ECO:0000259" key="10">
    <source>
        <dbReference type="PROSITE" id="PS50103"/>
    </source>
</evidence>
<dbReference type="CDD" id="cd12458">
    <property type="entry name" value="RRM_AtC3H46_like"/>
    <property type="match status" value="1"/>
</dbReference>
<comment type="caution">
    <text evidence="11">The sequence shown here is derived from an EMBL/GenBank/DDBJ whole genome shotgun (WGS) entry which is preliminary data.</text>
</comment>
<evidence type="ECO:0008006" key="13">
    <source>
        <dbReference type="Google" id="ProtNLM"/>
    </source>
</evidence>
<feature type="zinc finger region" description="C3H1-type" evidence="7">
    <location>
        <begin position="209"/>
        <end position="231"/>
    </location>
</feature>
<dbReference type="Gene3D" id="3.30.70.330">
    <property type="match status" value="1"/>
</dbReference>
<dbReference type="EMBL" id="MTKT01004939">
    <property type="protein sequence ID" value="OWM69167.1"/>
    <property type="molecule type" value="Genomic_DNA"/>
</dbReference>
<dbReference type="Proteomes" id="UP000197138">
    <property type="component" value="Unassembled WGS sequence"/>
</dbReference>
<evidence type="ECO:0000313" key="12">
    <source>
        <dbReference type="Proteomes" id="UP000197138"/>
    </source>
</evidence>
<reference evidence="12" key="1">
    <citation type="journal article" date="2017" name="Plant J.">
        <title>The pomegranate (Punica granatum L.) genome and the genomics of punicalagin biosynthesis.</title>
        <authorList>
            <person name="Qin G."/>
            <person name="Xu C."/>
            <person name="Ming R."/>
            <person name="Tang H."/>
            <person name="Guyot R."/>
            <person name="Kramer E.M."/>
            <person name="Hu Y."/>
            <person name="Yi X."/>
            <person name="Qi Y."/>
            <person name="Xu X."/>
            <person name="Gao Z."/>
            <person name="Pan H."/>
            <person name="Jian J."/>
            <person name="Tian Y."/>
            <person name="Yue Z."/>
            <person name="Xu Y."/>
        </authorList>
    </citation>
    <scope>NUCLEOTIDE SEQUENCE [LARGE SCALE GENOMIC DNA]</scope>
    <source>
        <strain evidence="12">cv. Dabenzi</strain>
    </source>
</reference>
<evidence type="ECO:0000256" key="7">
    <source>
        <dbReference type="PROSITE-ProRule" id="PRU00723"/>
    </source>
</evidence>
<keyword evidence="5" id="KW-0238">DNA-binding</keyword>
<evidence type="ECO:0000313" key="11">
    <source>
        <dbReference type="EMBL" id="OWM69167.1"/>
    </source>
</evidence>
<accession>A0A218W8G9</accession>
<dbReference type="InterPro" id="IPR012677">
    <property type="entry name" value="Nucleotide-bd_a/b_plait_sf"/>
</dbReference>
<evidence type="ECO:0000256" key="8">
    <source>
        <dbReference type="SAM" id="MobiDB-lite"/>
    </source>
</evidence>
<keyword evidence="4 6" id="KW-0694">RNA-binding</keyword>
<dbReference type="Gene3D" id="4.10.1000.10">
    <property type="entry name" value="Zinc finger, CCCH-type"/>
    <property type="match status" value="1"/>
</dbReference>
<feature type="region of interest" description="Disordered" evidence="8">
    <location>
        <begin position="415"/>
        <end position="441"/>
    </location>
</feature>
<sequence length="721" mass="79782">MDANEATSIVLSKIKGIDPDNATKIMGYLLIQDLSEKDLIRIALGPETMLHSLIIKAKSQLGLMSSNSPAPSTPPSPSPLLGSMSRPSNPGGGNAHFMPISSPRLAQRSDFELGMSPRNPIWSGPISPSTSPSLPFGSSSSFYSGNSSGSAGGSRDFVDEQQMSDFFPFLNDTGNSSSSESHLHRRSFSESDACFGSEDGPFCGGAHRPCHYFARGFCKNGSGCKFVHSDDFEGSMSALSGSPSSFDAAEQMMRLKLAHQQRLASAAAAATQFAPGSSPISQSKYMNFLLQQHGDPHRLGMMIGDEIYKYGRYQQDRNDYMVMGMADKLNSASRQIYLTFPADSTFKDEDVSEYFSTYGPVQDVRIPYQQKRMFGFVTFVYPETVKMILNKGNPHFICNSRVLVKPYKEKGKVPEKRQLHHQQQFERGDFSPSSNSSMLDSGEPFDHLGARLLNNTHELILRRRLEEQQHAEFQQAIELQGRRLMNLQLPDLKNDNMYNHHHHLRSLSMGSSAPISIHVQHNLNHHKIFRSSEAISQEGAEDTNCGSPAPAPSPAAAASEQQLQKETNAACNHTFGSGERKDECSNPEGVGNQETLEHILPDSPFASPTKSTGNRCSDFTDETCESSTKAPNDPDREAPLTIISSELESLQKQHEEKELKIQELKEEVEAARLRLQEKRKEGGAADRDEKKEALRGLNEKYNKLREEYNTLLGEKSGEAKK</sequence>
<dbReference type="PANTHER" id="PTHR24009">
    <property type="entry name" value="RNA-BINDING (RRM/RBD/RNP MOTIFS)"/>
    <property type="match status" value="1"/>
</dbReference>
<feature type="compositionally biased region" description="Polar residues" evidence="8">
    <location>
        <begin position="606"/>
        <end position="617"/>
    </location>
</feature>
<dbReference type="GO" id="GO:0003723">
    <property type="term" value="F:RNA binding"/>
    <property type="evidence" value="ECO:0007669"/>
    <property type="project" value="UniProtKB-UniRule"/>
</dbReference>
<dbReference type="InterPro" id="IPR000571">
    <property type="entry name" value="Znf_CCCH"/>
</dbReference>
<organism evidence="11 12">
    <name type="scientific">Punica granatum</name>
    <name type="common">Pomegranate</name>
    <dbReference type="NCBI Taxonomy" id="22663"/>
    <lineage>
        <taxon>Eukaryota</taxon>
        <taxon>Viridiplantae</taxon>
        <taxon>Streptophyta</taxon>
        <taxon>Embryophyta</taxon>
        <taxon>Tracheophyta</taxon>
        <taxon>Spermatophyta</taxon>
        <taxon>Magnoliopsida</taxon>
        <taxon>eudicotyledons</taxon>
        <taxon>Gunneridae</taxon>
        <taxon>Pentapetalae</taxon>
        <taxon>rosids</taxon>
        <taxon>malvids</taxon>
        <taxon>Myrtales</taxon>
        <taxon>Lythraceae</taxon>
        <taxon>Punica</taxon>
    </lineage>
</organism>
<dbReference type="Pfam" id="PF00642">
    <property type="entry name" value="zf-CCCH"/>
    <property type="match status" value="1"/>
</dbReference>
<evidence type="ECO:0000256" key="1">
    <source>
        <dbReference type="ARBA" id="ARBA00022723"/>
    </source>
</evidence>
<dbReference type="GO" id="GO:0008270">
    <property type="term" value="F:zinc ion binding"/>
    <property type="evidence" value="ECO:0007669"/>
    <property type="project" value="UniProtKB-KW"/>
</dbReference>
<dbReference type="SUPFAM" id="SSF54928">
    <property type="entry name" value="RNA-binding domain, RBD"/>
    <property type="match status" value="1"/>
</dbReference>
<dbReference type="FunFam" id="3.30.70.330:FF:000678">
    <property type="entry name" value="zinc finger CCCH domain-containing protein 53-like isoform X2"/>
    <property type="match status" value="1"/>
</dbReference>
<evidence type="ECO:0000256" key="4">
    <source>
        <dbReference type="ARBA" id="ARBA00022884"/>
    </source>
</evidence>
<feature type="compositionally biased region" description="Basic and acidic residues" evidence="8">
    <location>
        <begin position="415"/>
        <end position="429"/>
    </location>
</feature>
<dbReference type="PROSITE" id="PS50102">
    <property type="entry name" value="RRM"/>
    <property type="match status" value="1"/>
</dbReference>
<evidence type="ECO:0000256" key="2">
    <source>
        <dbReference type="ARBA" id="ARBA00022771"/>
    </source>
</evidence>
<dbReference type="GO" id="GO:0003677">
    <property type="term" value="F:DNA binding"/>
    <property type="evidence" value="ECO:0007669"/>
    <property type="project" value="UniProtKB-KW"/>
</dbReference>
<dbReference type="InterPro" id="IPR034365">
    <property type="entry name" value="AtC3H46-like_RRM"/>
</dbReference>
<dbReference type="SMART" id="SM00360">
    <property type="entry name" value="RRM"/>
    <property type="match status" value="1"/>
</dbReference>
<dbReference type="InterPro" id="IPR035979">
    <property type="entry name" value="RBD_domain_sf"/>
</dbReference>
<gene>
    <name evidence="11" type="ORF">CDL15_Pgr025354</name>
</gene>
<feature type="region of interest" description="Disordered" evidence="8">
    <location>
        <begin position="534"/>
        <end position="637"/>
    </location>
</feature>
<dbReference type="AlphaFoldDB" id="A0A218W8G9"/>
<dbReference type="PROSITE" id="PS50103">
    <property type="entry name" value="ZF_C3H1"/>
    <property type="match status" value="1"/>
</dbReference>
<dbReference type="PANTHER" id="PTHR24009:SF41">
    <property type="entry name" value="ZINC FINGER CCCH DOMAIN-CONTAINING PROTEIN 55"/>
    <property type="match status" value="1"/>
</dbReference>
<dbReference type="InterPro" id="IPR000504">
    <property type="entry name" value="RRM_dom"/>
</dbReference>
<name>A0A218W8G9_PUNGR</name>
<evidence type="ECO:0000259" key="9">
    <source>
        <dbReference type="PROSITE" id="PS50102"/>
    </source>
</evidence>
<feature type="compositionally biased region" description="Polar residues" evidence="8">
    <location>
        <begin position="560"/>
        <end position="575"/>
    </location>
</feature>
<feature type="region of interest" description="Disordered" evidence="8">
    <location>
        <begin position="64"/>
        <end position="100"/>
    </location>
</feature>
<keyword evidence="1 7" id="KW-0479">Metal-binding</keyword>
<dbReference type="Pfam" id="PF23182">
    <property type="entry name" value="PABC_AtC3H46"/>
    <property type="match status" value="1"/>
</dbReference>
<feature type="domain" description="C3H1-type" evidence="10">
    <location>
        <begin position="209"/>
        <end position="231"/>
    </location>
</feature>
<keyword evidence="2 7" id="KW-0863">Zinc-finger</keyword>
<feature type="region of interest" description="Disordered" evidence="8">
    <location>
        <begin position="676"/>
        <end position="700"/>
    </location>
</feature>
<feature type="domain" description="RRM" evidence="9">
    <location>
        <begin position="334"/>
        <end position="410"/>
    </location>
</feature>
<feature type="compositionally biased region" description="Low complexity" evidence="8">
    <location>
        <begin position="79"/>
        <end position="88"/>
    </location>
</feature>